<accession>A0A0V1KI06</accession>
<evidence type="ECO:0000313" key="1">
    <source>
        <dbReference type="EMBL" id="KRZ46840.1"/>
    </source>
</evidence>
<keyword evidence="2" id="KW-1185">Reference proteome</keyword>
<dbReference type="AlphaFoldDB" id="A0A0V1KI06"/>
<sequence length="30" mass="3548">MNIWTGYPAAITQQECDDFLNEGYAMHELW</sequence>
<reference evidence="1 2" key="1">
    <citation type="submission" date="2015-05" db="EMBL/GenBank/DDBJ databases">
        <title>Evolution of Trichinella species and genotypes.</title>
        <authorList>
            <person name="Korhonen P.K."/>
            <person name="Edoardo P."/>
            <person name="Giuseppe L.R."/>
            <person name="Gasser R.B."/>
        </authorList>
    </citation>
    <scope>NUCLEOTIDE SEQUENCE [LARGE SCALE GENOMIC DNA]</scope>
    <source>
        <strain evidence="1">ISS10</strain>
    </source>
</reference>
<dbReference type="Proteomes" id="UP000054721">
    <property type="component" value="Unassembled WGS sequence"/>
</dbReference>
<comment type="caution">
    <text evidence="1">The sequence shown here is derived from an EMBL/GenBank/DDBJ whole genome shotgun (WGS) entry which is preliminary data.</text>
</comment>
<evidence type="ECO:0000313" key="2">
    <source>
        <dbReference type="Proteomes" id="UP000054721"/>
    </source>
</evidence>
<organism evidence="1 2">
    <name type="scientific">Trichinella nativa</name>
    <dbReference type="NCBI Taxonomy" id="6335"/>
    <lineage>
        <taxon>Eukaryota</taxon>
        <taxon>Metazoa</taxon>
        <taxon>Ecdysozoa</taxon>
        <taxon>Nematoda</taxon>
        <taxon>Enoplea</taxon>
        <taxon>Dorylaimia</taxon>
        <taxon>Trichinellida</taxon>
        <taxon>Trichinellidae</taxon>
        <taxon>Trichinella</taxon>
    </lineage>
</organism>
<dbReference type="EMBL" id="JYDW01002048">
    <property type="protein sequence ID" value="KRZ46840.1"/>
    <property type="molecule type" value="Genomic_DNA"/>
</dbReference>
<name>A0A0V1KI06_9BILA</name>
<protein>
    <submittedName>
        <fullName evidence="1">Uncharacterized protein</fullName>
    </submittedName>
</protein>
<proteinExistence type="predicted"/>
<gene>
    <name evidence="1" type="ORF">T02_3980</name>
</gene>